<dbReference type="InterPro" id="IPR045584">
    <property type="entry name" value="Pilin-like"/>
</dbReference>
<dbReference type="EMBL" id="JABBJJ010000323">
    <property type="protein sequence ID" value="NMO21450.1"/>
    <property type="molecule type" value="Genomic_DNA"/>
</dbReference>
<dbReference type="Proteomes" id="UP000518300">
    <property type="component" value="Unassembled WGS sequence"/>
</dbReference>
<proteinExistence type="predicted"/>
<dbReference type="InterPro" id="IPR012902">
    <property type="entry name" value="N_methyl_site"/>
</dbReference>
<protein>
    <submittedName>
        <fullName evidence="1">Prepilin-type N-terminal cleavage/methylation domain-containing protein</fullName>
    </submittedName>
</protein>
<evidence type="ECO:0000313" key="1">
    <source>
        <dbReference type="EMBL" id="NMO21450.1"/>
    </source>
</evidence>
<dbReference type="SUPFAM" id="SSF54523">
    <property type="entry name" value="Pili subunits"/>
    <property type="match status" value="1"/>
</dbReference>
<dbReference type="RefSeq" id="WP_169350636.1">
    <property type="nucleotide sequence ID" value="NZ_JABBJJ010000323.1"/>
</dbReference>
<comment type="caution">
    <text evidence="1">The sequence shown here is derived from an EMBL/GenBank/DDBJ whole genome shotgun (WGS) entry which is preliminary data.</text>
</comment>
<name>A0A848LV15_9BACT</name>
<sequence length="235" mass="25075">MSGRARRGMTMLEVSVVLAIIAVLAAMSWTSYERFSLRIGPQNAAAELSGALSEARARAVDRQADVWLIIYPDINASGQPNQGSGAWFLVEDRTHEFNDTNTPPSGHLRYSTFQPPAQIQPAPEQGVLAASMYMDSYTKRSVRFGASGTLAWTGIFAGLTPSGCSFCTGTPRRGAIVFRGDGSARFMDGAGNPFTPAGVGTLQRAVSLGLLSSDGQREFQFAVSGPVGFVDSRSR</sequence>
<dbReference type="AlphaFoldDB" id="A0A848LV15"/>
<evidence type="ECO:0000313" key="2">
    <source>
        <dbReference type="Proteomes" id="UP000518300"/>
    </source>
</evidence>
<keyword evidence="2" id="KW-1185">Reference proteome</keyword>
<organism evidence="1 2">
    <name type="scientific">Pyxidicoccus fallax</name>
    <dbReference type="NCBI Taxonomy" id="394095"/>
    <lineage>
        <taxon>Bacteria</taxon>
        <taxon>Pseudomonadati</taxon>
        <taxon>Myxococcota</taxon>
        <taxon>Myxococcia</taxon>
        <taxon>Myxococcales</taxon>
        <taxon>Cystobacterineae</taxon>
        <taxon>Myxococcaceae</taxon>
        <taxon>Pyxidicoccus</taxon>
    </lineage>
</organism>
<dbReference type="Pfam" id="PF07963">
    <property type="entry name" value="N_methyl"/>
    <property type="match status" value="1"/>
</dbReference>
<accession>A0A848LV15</accession>
<gene>
    <name evidence="1" type="ORF">HG543_42365</name>
</gene>
<dbReference type="NCBIfam" id="TIGR02532">
    <property type="entry name" value="IV_pilin_GFxxxE"/>
    <property type="match status" value="1"/>
</dbReference>
<reference evidence="1 2" key="1">
    <citation type="submission" date="2020-04" db="EMBL/GenBank/DDBJ databases">
        <title>Draft genome of Pyxidicoccus fallax type strain.</title>
        <authorList>
            <person name="Whitworth D.E."/>
        </authorList>
    </citation>
    <scope>NUCLEOTIDE SEQUENCE [LARGE SCALE GENOMIC DNA]</scope>
    <source>
        <strain evidence="1 2">DSM 14698</strain>
    </source>
</reference>